<dbReference type="InterPro" id="IPR015943">
    <property type="entry name" value="WD40/YVTN_repeat-like_dom_sf"/>
</dbReference>
<evidence type="ECO:0000313" key="16">
    <source>
        <dbReference type="Proteomes" id="UP000095009"/>
    </source>
</evidence>
<name>A0A1E3PSZ3_9ASCO</name>
<organism evidence="15 16">
    <name type="scientific">Nadsonia fulvescens var. elongata DSM 6958</name>
    <dbReference type="NCBI Taxonomy" id="857566"/>
    <lineage>
        <taxon>Eukaryota</taxon>
        <taxon>Fungi</taxon>
        <taxon>Dikarya</taxon>
        <taxon>Ascomycota</taxon>
        <taxon>Saccharomycotina</taxon>
        <taxon>Dipodascomycetes</taxon>
        <taxon>Dipodascales</taxon>
        <taxon>Dipodascales incertae sedis</taxon>
        <taxon>Nadsonia</taxon>
    </lineage>
</organism>
<dbReference type="Pfam" id="PF23098">
    <property type="entry name" value="Beta-prop_NOL10_N"/>
    <property type="match status" value="1"/>
</dbReference>
<evidence type="ECO:0000259" key="13">
    <source>
        <dbReference type="Pfam" id="PF23097"/>
    </source>
</evidence>
<dbReference type="Gene3D" id="2.130.10.10">
    <property type="entry name" value="YVTN repeat-like/Quinoprotein amine dehydrogenase"/>
    <property type="match status" value="1"/>
</dbReference>
<evidence type="ECO:0000256" key="6">
    <source>
        <dbReference type="ARBA" id="ARBA00022574"/>
    </source>
</evidence>
<feature type="domain" description="Nucleolar protein 10-like second" evidence="13">
    <location>
        <begin position="375"/>
        <end position="423"/>
    </location>
</feature>
<keyword evidence="7" id="KW-0677">Repeat</keyword>
<feature type="region of interest" description="Disordered" evidence="11">
    <location>
        <begin position="507"/>
        <end position="613"/>
    </location>
</feature>
<feature type="domain" description="Nucleolar protein 10-like N-terminal" evidence="14">
    <location>
        <begin position="21"/>
        <end position="372"/>
    </location>
</feature>
<dbReference type="OrthoDB" id="273340at2759"/>
<evidence type="ECO:0000256" key="7">
    <source>
        <dbReference type="ARBA" id="ARBA00022737"/>
    </source>
</evidence>
<sequence>MVLKSTTGAGVSVYQISGANTSRSLPDWLAKKRKRSLKNDAEYANRIELLQDFEFEEASNKIQVTPDGNFVMATGTYKPQIHVYEFSQLSLKFDRHTDAENVDFLCLSDDWTKSVHLQNDRSIEFQAQGGIHTRSRIPKFGRAIAYNSQNCDLLVGASGNEVYRLNLDQGRFLAPFELGEVDDITTGVNALAINPAHGLMGFGMENGGVEFWDPRSRKRVGGMYVGGDGSGAGSGVTAINFRDDGLTCGVGTHDGVTRLYDLRASGANVTKDQGYGFPIKKVLFLESDAGSKVVSTDKRIVKIWDRNDGKAYTSIEPSVDINDIAWVPKSGMFFLANEGQPMHTYYVPTLGPAPRWCSFLDNVTEELEEKPVSSVYDNYKFVTKNELKEFNLGHLIGSNVVKSYMHGYFIDIRLYEQARLISNPFAYKEHREKEIKKKIAAERESRIRTTGSVKVKVNKGLAERLVHKEESKKGDVAASTALRDDRFKNVFEDDDFEVDETTHEFKMLNPTKSTRKFDEAGASGASSSNHTATRGRGLTAADEEEQERQNQRHAANGNESDSDSRSEESSGEEIDDEEARAKISASEKRKLKQEERRAKQAERKKELEAKMAPQLTVSQLKSVSANEVGTFGDRVADNADMEAEILDKKNMKIKRGNRGEVELTFTPAVKQKPVRKVEDDEDNTDEFGQPKLRDMGRKKQRFDGRRSASKNVFRGL</sequence>
<feature type="compositionally biased region" description="Acidic residues" evidence="11">
    <location>
        <begin position="569"/>
        <end position="578"/>
    </location>
</feature>
<dbReference type="Pfam" id="PF08159">
    <property type="entry name" value="NUC153"/>
    <property type="match status" value="1"/>
</dbReference>
<dbReference type="GO" id="GO:0030686">
    <property type="term" value="C:90S preribosome"/>
    <property type="evidence" value="ECO:0007669"/>
    <property type="project" value="TreeGrafter"/>
</dbReference>
<keyword evidence="4" id="KW-0698">rRNA processing</keyword>
<dbReference type="AlphaFoldDB" id="A0A1E3PSZ3"/>
<dbReference type="FunFam" id="2.130.10.10:FF:000537">
    <property type="entry name" value="Ribosome biogenesis protein ENP2"/>
    <property type="match status" value="1"/>
</dbReference>
<evidence type="ECO:0000256" key="3">
    <source>
        <dbReference type="ARBA" id="ARBA00022517"/>
    </source>
</evidence>
<dbReference type="InterPro" id="IPR012580">
    <property type="entry name" value="NUC153"/>
</dbReference>
<dbReference type="Proteomes" id="UP000095009">
    <property type="component" value="Unassembled WGS sequence"/>
</dbReference>
<feature type="compositionally biased region" description="Basic and acidic residues" evidence="11">
    <location>
        <begin position="579"/>
        <end position="609"/>
    </location>
</feature>
<dbReference type="InterPro" id="IPR040382">
    <property type="entry name" value="NOL10/Enp2"/>
</dbReference>
<accession>A0A1E3PSZ3</accession>
<comment type="subcellular location">
    <subcellularLocation>
        <location evidence="1">Nucleus</location>
        <location evidence="1">Nucleolus</location>
    </subcellularLocation>
</comment>
<keyword evidence="6" id="KW-0853">WD repeat</keyword>
<evidence type="ECO:0000256" key="11">
    <source>
        <dbReference type="SAM" id="MobiDB-lite"/>
    </source>
</evidence>
<gene>
    <name evidence="15" type="ORF">NADFUDRAFT_49192</name>
</gene>
<evidence type="ECO:0000313" key="15">
    <source>
        <dbReference type="EMBL" id="ODQ68555.1"/>
    </source>
</evidence>
<dbReference type="SUPFAM" id="SSF101908">
    <property type="entry name" value="Putative isomerase YbhE"/>
    <property type="match status" value="1"/>
</dbReference>
<comment type="subunit">
    <text evidence="10">Component of the 90S pre-ribosomes.</text>
</comment>
<protein>
    <submittedName>
        <fullName evidence="15">WD40 repeat-like protein</fullName>
    </submittedName>
</protein>
<evidence type="ECO:0000259" key="14">
    <source>
        <dbReference type="Pfam" id="PF23098"/>
    </source>
</evidence>
<comment type="function">
    <text evidence="9">May be involved in rRNA-processing and ribosome biosynthesis.</text>
</comment>
<dbReference type="PANTHER" id="PTHR14927">
    <property type="entry name" value="NUCLEOLAR PROTEIN 10"/>
    <property type="match status" value="1"/>
</dbReference>
<evidence type="ECO:0000256" key="10">
    <source>
        <dbReference type="ARBA" id="ARBA00064135"/>
    </source>
</evidence>
<keyword evidence="8" id="KW-0539">Nucleus</keyword>
<dbReference type="Pfam" id="PF23097">
    <property type="entry name" value="NOL10_2nd"/>
    <property type="match status" value="1"/>
</dbReference>
<dbReference type="InterPro" id="IPR056550">
    <property type="entry name" value="NOL10_2nd"/>
</dbReference>
<feature type="compositionally biased region" description="Basic and acidic residues" evidence="11">
    <location>
        <begin position="691"/>
        <end position="706"/>
    </location>
</feature>
<keyword evidence="5" id="KW-0597">Phosphoprotein</keyword>
<evidence type="ECO:0000256" key="2">
    <source>
        <dbReference type="ARBA" id="ARBA00005264"/>
    </source>
</evidence>
<evidence type="ECO:0000256" key="1">
    <source>
        <dbReference type="ARBA" id="ARBA00004604"/>
    </source>
</evidence>
<feature type="region of interest" description="Disordered" evidence="11">
    <location>
        <begin position="671"/>
        <end position="716"/>
    </location>
</feature>
<proteinExistence type="inferred from homology"/>
<dbReference type="EMBL" id="KV454406">
    <property type="protein sequence ID" value="ODQ68555.1"/>
    <property type="molecule type" value="Genomic_DNA"/>
</dbReference>
<keyword evidence="3" id="KW-0690">Ribosome biogenesis</keyword>
<feature type="domain" description="NUC153" evidence="12">
    <location>
        <begin position="484"/>
        <end position="512"/>
    </location>
</feature>
<dbReference type="InterPro" id="IPR056551">
    <property type="entry name" value="Beta-prop_NOL10_N"/>
</dbReference>
<evidence type="ECO:0000256" key="4">
    <source>
        <dbReference type="ARBA" id="ARBA00022552"/>
    </source>
</evidence>
<evidence type="ECO:0000259" key="12">
    <source>
        <dbReference type="Pfam" id="PF08159"/>
    </source>
</evidence>
<reference evidence="15 16" key="1">
    <citation type="journal article" date="2016" name="Proc. Natl. Acad. Sci. U.S.A.">
        <title>Comparative genomics of biotechnologically important yeasts.</title>
        <authorList>
            <person name="Riley R."/>
            <person name="Haridas S."/>
            <person name="Wolfe K.H."/>
            <person name="Lopes M.R."/>
            <person name="Hittinger C.T."/>
            <person name="Goeker M."/>
            <person name="Salamov A.A."/>
            <person name="Wisecaver J.H."/>
            <person name="Long T.M."/>
            <person name="Calvey C.H."/>
            <person name="Aerts A.L."/>
            <person name="Barry K.W."/>
            <person name="Choi C."/>
            <person name="Clum A."/>
            <person name="Coughlan A.Y."/>
            <person name="Deshpande S."/>
            <person name="Douglass A.P."/>
            <person name="Hanson S.J."/>
            <person name="Klenk H.-P."/>
            <person name="LaButti K.M."/>
            <person name="Lapidus A."/>
            <person name="Lindquist E.A."/>
            <person name="Lipzen A.M."/>
            <person name="Meier-Kolthoff J.P."/>
            <person name="Ohm R.A."/>
            <person name="Otillar R.P."/>
            <person name="Pangilinan J.L."/>
            <person name="Peng Y."/>
            <person name="Rokas A."/>
            <person name="Rosa C.A."/>
            <person name="Scheuner C."/>
            <person name="Sibirny A.A."/>
            <person name="Slot J.C."/>
            <person name="Stielow J.B."/>
            <person name="Sun H."/>
            <person name="Kurtzman C.P."/>
            <person name="Blackwell M."/>
            <person name="Grigoriev I.V."/>
            <person name="Jeffries T.W."/>
        </authorList>
    </citation>
    <scope>NUCLEOTIDE SEQUENCE [LARGE SCALE GENOMIC DNA]</scope>
    <source>
        <strain evidence="15 16">DSM 6958</strain>
    </source>
</reference>
<comment type="similarity">
    <text evidence="2">Belongs to the WD repeat NOL10/ENP2 family.</text>
</comment>
<evidence type="ECO:0000256" key="9">
    <source>
        <dbReference type="ARBA" id="ARBA00058105"/>
    </source>
</evidence>
<evidence type="ECO:0000256" key="5">
    <source>
        <dbReference type="ARBA" id="ARBA00022553"/>
    </source>
</evidence>
<keyword evidence="16" id="KW-1185">Reference proteome</keyword>
<dbReference type="GO" id="GO:0000462">
    <property type="term" value="P:maturation of SSU-rRNA from tricistronic rRNA transcript (SSU-rRNA, 5.8S rRNA, LSU-rRNA)"/>
    <property type="evidence" value="ECO:0007669"/>
    <property type="project" value="TreeGrafter"/>
</dbReference>
<dbReference type="STRING" id="857566.A0A1E3PSZ3"/>
<dbReference type="PANTHER" id="PTHR14927:SF0">
    <property type="entry name" value="NUCLEOLAR PROTEIN 10"/>
    <property type="match status" value="1"/>
</dbReference>
<dbReference type="GO" id="GO:0032040">
    <property type="term" value="C:small-subunit processome"/>
    <property type="evidence" value="ECO:0007669"/>
    <property type="project" value="TreeGrafter"/>
</dbReference>
<evidence type="ECO:0000256" key="8">
    <source>
        <dbReference type="ARBA" id="ARBA00023242"/>
    </source>
</evidence>